<keyword evidence="2" id="KW-1185">Reference proteome</keyword>
<organism evidence="1 2">
    <name type="scientific">Grus japonensis</name>
    <name type="common">Japanese crane</name>
    <name type="synonym">Red-crowned crane</name>
    <dbReference type="NCBI Taxonomy" id="30415"/>
    <lineage>
        <taxon>Eukaryota</taxon>
        <taxon>Metazoa</taxon>
        <taxon>Chordata</taxon>
        <taxon>Craniata</taxon>
        <taxon>Vertebrata</taxon>
        <taxon>Euteleostomi</taxon>
        <taxon>Archelosauria</taxon>
        <taxon>Archosauria</taxon>
        <taxon>Dinosauria</taxon>
        <taxon>Saurischia</taxon>
        <taxon>Theropoda</taxon>
        <taxon>Coelurosauria</taxon>
        <taxon>Aves</taxon>
        <taxon>Neognathae</taxon>
        <taxon>Neoaves</taxon>
        <taxon>Gruiformes</taxon>
        <taxon>Gruidae</taxon>
        <taxon>Grus</taxon>
    </lineage>
</organism>
<sequence>MASRAVRLTSSLPNSSYRAGVPGGAEQRVNVVGDGFRFCTECSQDRSLWALAALGNCQRQYFAFLQNFAQILFPCKLMREKYWRKAVPRSMRAKMGYSCETYLPIVKTAKIQENQLGLCDGNNIEMLNLDADEKRKENSE</sequence>
<accession>A0ABC9VUJ1</accession>
<reference evidence="1 2" key="1">
    <citation type="submission" date="2024-06" db="EMBL/GenBank/DDBJ databases">
        <title>The draft genome of Grus japonensis, version 3.</title>
        <authorList>
            <person name="Nabeshima K."/>
            <person name="Suzuki S."/>
            <person name="Onuma M."/>
        </authorList>
    </citation>
    <scope>NUCLEOTIDE SEQUENCE [LARGE SCALE GENOMIC DNA]</scope>
    <source>
        <strain evidence="1 2">451A</strain>
    </source>
</reference>
<protein>
    <submittedName>
        <fullName evidence="1">Trinucleotide repeat-containing gene 6B protein</fullName>
    </submittedName>
</protein>
<name>A0ABC9VUJ1_GRUJA</name>
<dbReference type="AlphaFoldDB" id="A0ABC9VUJ1"/>
<dbReference type="EMBL" id="BAAFJT010000001">
    <property type="protein sequence ID" value="GAB0176761.1"/>
    <property type="molecule type" value="Genomic_DNA"/>
</dbReference>
<proteinExistence type="predicted"/>
<gene>
    <name evidence="1" type="ORF">GRJ2_000141300</name>
</gene>
<comment type="caution">
    <text evidence="1">The sequence shown here is derived from an EMBL/GenBank/DDBJ whole genome shotgun (WGS) entry which is preliminary data.</text>
</comment>
<evidence type="ECO:0000313" key="2">
    <source>
        <dbReference type="Proteomes" id="UP001623348"/>
    </source>
</evidence>
<evidence type="ECO:0000313" key="1">
    <source>
        <dbReference type="EMBL" id="GAB0176761.1"/>
    </source>
</evidence>
<dbReference type="Proteomes" id="UP001623348">
    <property type="component" value="Unassembled WGS sequence"/>
</dbReference>